<reference evidence="3" key="2">
    <citation type="journal article" date="2016" name="Sci. Rep.">
        <title>Dictyocaulus viviparus genome, variome and transcriptome elucidate lungworm biology and support future intervention.</title>
        <authorList>
            <person name="McNulty S.N."/>
            <person name="Strube C."/>
            <person name="Rosa B.A."/>
            <person name="Martin J.C."/>
            <person name="Tyagi R."/>
            <person name="Choi Y.J."/>
            <person name="Wang Q."/>
            <person name="Hallsworth Pepin K."/>
            <person name="Zhang X."/>
            <person name="Ozersky P."/>
            <person name="Wilson R.K."/>
            <person name="Sternberg P.W."/>
            <person name="Gasser R.B."/>
            <person name="Mitreva M."/>
        </authorList>
    </citation>
    <scope>NUCLEOTIDE SEQUENCE [LARGE SCALE GENOMIC DNA]</scope>
    <source>
        <strain evidence="3">HannoverDv2000</strain>
    </source>
</reference>
<dbReference type="Gene3D" id="1.20.1070.10">
    <property type="entry name" value="Rhodopsin 7-helix transmembrane proteins"/>
    <property type="match status" value="1"/>
</dbReference>
<evidence type="ECO:0000256" key="1">
    <source>
        <dbReference type="SAM" id="Phobius"/>
    </source>
</evidence>
<dbReference type="Proteomes" id="UP000053766">
    <property type="component" value="Unassembled WGS sequence"/>
</dbReference>
<dbReference type="OrthoDB" id="5849663at2759"/>
<accession>A0A0D8XYD1</accession>
<reference evidence="2 3" key="1">
    <citation type="submission" date="2013-11" db="EMBL/GenBank/DDBJ databases">
        <title>Draft genome of the bovine lungworm Dictyocaulus viviparus.</title>
        <authorList>
            <person name="Mitreva M."/>
        </authorList>
    </citation>
    <scope>NUCLEOTIDE SEQUENCE [LARGE SCALE GENOMIC DNA]</scope>
    <source>
        <strain evidence="2 3">HannoverDv2000</strain>
    </source>
</reference>
<dbReference type="PANTHER" id="PTHR46709">
    <property type="entry name" value="PROTEIN CBG23488-RELATED"/>
    <property type="match status" value="1"/>
</dbReference>
<feature type="transmembrane region" description="Helical" evidence="1">
    <location>
        <begin position="86"/>
        <end position="108"/>
    </location>
</feature>
<sequence length="177" mass="20841">MYHIHTITRLIEVSREYKKPFCLTFIDLKKAFDSVETEAVMGALTNQALPTPYIKILRELYRNFTTKIIPFYKDIIINGKVRSATWTLVFVCLLYLLSNLLNVIVTAWEFIDMQTLQTEFYAFYMFSTDLVSLLVVTACAMRLPIYMLCNPELRHMITTTMKLHLKPKIERCKIDYM</sequence>
<name>A0A0D8XYD1_DICVI</name>
<organism evidence="2 3">
    <name type="scientific">Dictyocaulus viviparus</name>
    <name type="common">Bovine lungworm</name>
    <dbReference type="NCBI Taxonomy" id="29172"/>
    <lineage>
        <taxon>Eukaryota</taxon>
        <taxon>Metazoa</taxon>
        <taxon>Ecdysozoa</taxon>
        <taxon>Nematoda</taxon>
        <taxon>Chromadorea</taxon>
        <taxon>Rhabditida</taxon>
        <taxon>Rhabditina</taxon>
        <taxon>Rhabditomorpha</taxon>
        <taxon>Strongyloidea</taxon>
        <taxon>Metastrongylidae</taxon>
        <taxon>Dictyocaulus</taxon>
    </lineage>
</organism>
<proteinExistence type="predicted"/>
<keyword evidence="1" id="KW-1133">Transmembrane helix</keyword>
<dbReference type="EMBL" id="KN716254">
    <property type="protein sequence ID" value="KJH48832.1"/>
    <property type="molecule type" value="Genomic_DNA"/>
</dbReference>
<feature type="transmembrane region" description="Helical" evidence="1">
    <location>
        <begin position="120"/>
        <end position="145"/>
    </location>
</feature>
<gene>
    <name evidence="2" type="ORF">DICVIV_05022</name>
</gene>
<dbReference type="PANTHER" id="PTHR46709:SF3">
    <property type="entry name" value="G-PROTEIN COUPLED RECEPTORS FAMILY 1 PROFILE DOMAIN-CONTAINING PROTEIN"/>
    <property type="match status" value="1"/>
</dbReference>
<keyword evidence="3" id="KW-1185">Reference proteome</keyword>
<keyword evidence="1" id="KW-0472">Membrane</keyword>
<dbReference type="AlphaFoldDB" id="A0A0D8XYD1"/>
<evidence type="ECO:0008006" key="4">
    <source>
        <dbReference type="Google" id="ProtNLM"/>
    </source>
</evidence>
<protein>
    <recommendedName>
        <fullName evidence="4">Reverse transcriptase domain-containing protein</fullName>
    </recommendedName>
</protein>
<evidence type="ECO:0000313" key="3">
    <source>
        <dbReference type="Proteomes" id="UP000053766"/>
    </source>
</evidence>
<evidence type="ECO:0000313" key="2">
    <source>
        <dbReference type="EMBL" id="KJH48832.1"/>
    </source>
</evidence>
<keyword evidence="1" id="KW-0812">Transmembrane</keyword>